<dbReference type="Proteomes" id="UP001444661">
    <property type="component" value="Unassembled WGS sequence"/>
</dbReference>
<dbReference type="PANTHER" id="PTHR42339">
    <property type="entry name" value="HISTONE H1"/>
    <property type="match status" value="1"/>
</dbReference>
<evidence type="ECO:0000256" key="1">
    <source>
        <dbReference type="SAM" id="MobiDB-lite"/>
    </source>
</evidence>
<reference evidence="3 4" key="1">
    <citation type="submission" date="2023-01" db="EMBL/GenBank/DDBJ databases">
        <title>Analysis of 21 Apiospora genomes using comparative genomics revels a genus with tremendous synthesis potential of carbohydrate active enzymes and secondary metabolites.</title>
        <authorList>
            <person name="Sorensen T."/>
        </authorList>
    </citation>
    <scope>NUCLEOTIDE SEQUENCE [LARGE SCALE GENOMIC DNA]</scope>
    <source>
        <strain evidence="3 4">CBS 33761</strain>
    </source>
</reference>
<sequence>MIREAVKEGTHLHVPTRSSIAVERAKDAHYTTVTAIGRKRRASSASLQDAIDSYKQNLSHIDTSEIYIDLHFSNASVNIFLKMRGPFQGATSKAFIQAWDSFKQRKLAGLKLPDPNKRRQTEAARAVLATAAAQTEPRTLVQVPASAQRRVHFGAPPSIPDISSIHLPGEDTDEVPVYDTCTVIREEIDAHLLAYEGLTQVQVCRDIYAHGLKSPTRCKGIQPKQLSDFRHKQGSNAGATRSVFCAAYVYFEKIRLAQGAPKSAHRLEMESRWGPEGFDRDRDDRTP</sequence>
<keyword evidence="4" id="KW-1185">Reference proteome</keyword>
<evidence type="ECO:0000259" key="2">
    <source>
        <dbReference type="Pfam" id="PF24852"/>
    </source>
</evidence>
<organism evidence="3 4">
    <name type="scientific">Apiospora rasikravindrae</name>
    <dbReference type="NCBI Taxonomy" id="990691"/>
    <lineage>
        <taxon>Eukaryota</taxon>
        <taxon>Fungi</taxon>
        <taxon>Dikarya</taxon>
        <taxon>Ascomycota</taxon>
        <taxon>Pezizomycotina</taxon>
        <taxon>Sordariomycetes</taxon>
        <taxon>Xylariomycetidae</taxon>
        <taxon>Amphisphaeriales</taxon>
        <taxon>Apiosporaceae</taxon>
        <taxon>Apiospora</taxon>
    </lineage>
</organism>
<evidence type="ECO:0000313" key="3">
    <source>
        <dbReference type="EMBL" id="KAK8022846.1"/>
    </source>
</evidence>
<proteinExistence type="predicted"/>
<feature type="domain" description="DUF7726" evidence="2">
    <location>
        <begin position="70"/>
        <end position="111"/>
    </location>
</feature>
<dbReference type="Pfam" id="PF24852">
    <property type="entry name" value="DUF7726"/>
    <property type="match status" value="2"/>
</dbReference>
<comment type="caution">
    <text evidence="3">The sequence shown here is derived from an EMBL/GenBank/DDBJ whole genome shotgun (WGS) entry which is preliminary data.</text>
</comment>
<dbReference type="PANTHER" id="PTHR42339:SF1">
    <property type="entry name" value="HISTONE H1"/>
    <property type="match status" value="1"/>
</dbReference>
<feature type="region of interest" description="Disordered" evidence="1">
    <location>
        <begin position="265"/>
        <end position="287"/>
    </location>
</feature>
<dbReference type="EMBL" id="JAQQWK010000012">
    <property type="protein sequence ID" value="KAK8022846.1"/>
    <property type="molecule type" value="Genomic_DNA"/>
</dbReference>
<name>A0ABR1RY50_9PEZI</name>
<evidence type="ECO:0000313" key="4">
    <source>
        <dbReference type="Proteomes" id="UP001444661"/>
    </source>
</evidence>
<gene>
    <name evidence="3" type="ORF">PG993_013613</name>
</gene>
<feature type="domain" description="DUF7726" evidence="2">
    <location>
        <begin position="175"/>
        <end position="259"/>
    </location>
</feature>
<dbReference type="InterPro" id="IPR056143">
    <property type="entry name" value="DUF7726"/>
</dbReference>
<accession>A0ABR1RY50</accession>
<protein>
    <recommendedName>
        <fullName evidence="2">DUF7726 domain-containing protein</fullName>
    </recommendedName>
</protein>